<accession>A0A0D2ZX90</accession>
<reference evidence="1" key="1">
    <citation type="journal article" date="2014" name="Genome Biol.">
        <title>Transcriptome and methylome profiling reveals relics of genome dominance in the mesopolyploid Brassica oleracea.</title>
        <authorList>
            <person name="Parkin I.A."/>
            <person name="Koh C."/>
            <person name="Tang H."/>
            <person name="Robinson S.J."/>
            <person name="Kagale S."/>
            <person name="Clarke W.E."/>
            <person name="Town C.D."/>
            <person name="Nixon J."/>
            <person name="Krishnakumar V."/>
            <person name="Bidwell S.L."/>
            <person name="Denoeud F."/>
            <person name="Belcram H."/>
            <person name="Links M.G."/>
            <person name="Just J."/>
            <person name="Clarke C."/>
            <person name="Bender T."/>
            <person name="Huebert T."/>
            <person name="Mason A.S."/>
            <person name="Pires J.C."/>
            <person name="Barker G."/>
            <person name="Moore J."/>
            <person name="Walley P.G."/>
            <person name="Manoli S."/>
            <person name="Batley J."/>
            <person name="Edwards D."/>
            <person name="Nelson M.N."/>
            <person name="Wang X."/>
            <person name="Paterson A.H."/>
            <person name="King G."/>
            <person name="Bancroft I."/>
            <person name="Chalhoub B."/>
            <person name="Sharpe A.G."/>
        </authorList>
    </citation>
    <scope>NUCLEOTIDE SEQUENCE [LARGE SCALE GENOMIC DNA]</scope>
    <source>
        <strain evidence="1">cv. TO1000</strain>
    </source>
</reference>
<sequence>MMIRPDLDSVVVVVVRGTSLGIPVIHLPTAPTIHLPTAPASAPLALAAAPAPAPADPPGVMSVAELRMDQPYDVLGPRQGTSDFRLLSYRLAGYVVSSVCVMDNYGKQIHEWKKKWEINK</sequence>
<keyword evidence="2" id="KW-1185">Reference proteome</keyword>
<dbReference type="AlphaFoldDB" id="A0A0D2ZX90"/>
<evidence type="ECO:0000313" key="1">
    <source>
        <dbReference type="EnsemblPlants" id="Bo04844s010.1"/>
    </source>
</evidence>
<proteinExistence type="predicted"/>
<dbReference type="Gramene" id="Bo04844s010.1">
    <property type="protein sequence ID" value="Bo04844s010.1"/>
    <property type="gene ID" value="Bo04844s010"/>
</dbReference>
<protein>
    <submittedName>
        <fullName evidence="1">Uncharacterized protein</fullName>
    </submittedName>
</protein>
<reference evidence="1" key="2">
    <citation type="submission" date="2015-06" db="UniProtKB">
        <authorList>
            <consortium name="EnsemblPlants"/>
        </authorList>
    </citation>
    <scope>IDENTIFICATION</scope>
</reference>
<dbReference type="HOGENOM" id="CLU_2055686_0_0_1"/>
<dbReference type="Proteomes" id="UP000032141">
    <property type="component" value="Unassembled WGS sequence"/>
</dbReference>
<evidence type="ECO:0000313" key="2">
    <source>
        <dbReference type="Proteomes" id="UP000032141"/>
    </source>
</evidence>
<name>A0A0D2ZX90_BRAOL</name>
<dbReference type="EnsemblPlants" id="Bo04844s010.1">
    <property type="protein sequence ID" value="Bo04844s010.1"/>
    <property type="gene ID" value="Bo04844s010"/>
</dbReference>
<organism evidence="1 2">
    <name type="scientific">Brassica oleracea var. oleracea</name>
    <dbReference type="NCBI Taxonomy" id="109376"/>
    <lineage>
        <taxon>Eukaryota</taxon>
        <taxon>Viridiplantae</taxon>
        <taxon>Streptophyta</taxon>
        <taxon>Embryophyta</taxon>
        <taxon>Tracheophyta</taxon>
        <taxon>Spermatophyta</taxon>
        <taxon>Magnoliopsida</taxon>
        <taxon>eudicotyledons</taxon>
        <taxon>Gunneridae</taxon>
        <taxon>Pentapetalae</taxon>
        <taxon>rosids</taxon>
        <taxon>malvids</taxon>
        <taxon>Brassicales</taxon>
        <taxon>Brassicaceae</taxon>
        <taxon>Brassiceae</taxon>
        <taxon>Brassica</taxon>
    </lineage>
</organism>